<proteinExistence type="predicted"/>
<organism evidence="2 3">
    <name type="scientific">Aquibacillus rhizosphaerae</name>
    <dbReference type="NCBI Taxonomy" id="3051431"/>
    <lineage>
        <taxon>Bacteria</taxon>
        <taxon>Bacillati</taxon>
        <taxon>Bacillota</taxon>
        <taxon>Bacilli</taxon>
        <taxon>Bacillales</taxon>
        <taxon>Bacillaceae</taxon>
        <taxon>Aquibacillus</taxon>
    </lineage>
</organism>
<dbReference type="EMBL" id="JASTZU010000063">
    <property type="protein sequence ID" value="MDL4842949.1"/>
    <property type="molecule type" value="Genomic_DNA"/>
</dbReference>
<dbReference type="InterPro" id="IPR050855">
    <property type="entry name" value="NDM-1-like"/>
</dbReference>
<evidence type="ECO:0000259" key="1">
    <source>
        <dbReference type="SMART" id="SM00849"/>
    </source>
</evidence>
<accession>A0ABT7LAQ1</accession>
<dbReference type="RefSeq" id="WP_285934240.1">
    <property type="nucleotide sequence ID" value="NZ_JASTZU010000063.1"/>
</dbReference>
<keyword evidence="3" id="KW-1185">Reference proteome</keyword>
<dbReference type="Proteomes" id="UP001235343">
    <property type="component" value="Unassembled WGS sequence"/>
</dbReference>
<dbReference type="CDD" id="cd07743">
    <property type="entry name" value="metallo-hydrolase-like_MBL-fold"/>
    <property type="match status" value="1"/>
</dbReference>
<evidence type="ECO:0000313" key="2">
    <source>
        <dbReference type="EMBL" id="MDL4842949.1"/>
    </source>
</evidence>
<evidence type="ECO:0000313" key="3">
    <source>
        <dbReference type="Proteomes" id="UP001235343"/>
    </source>
</evidence>
<feature type="domain" description="Metallo-beta-lactamase" evidence="1">
    <location>
        <begin position="16"/>
        <end position="205"/>
    </location>
</feature>
<dbReference type="Gene3D" id="3.60.15.10">
    <property type="entry name" value="Ribonuclease Z/Hydroxyacylglutathione hydrolase-like"/>
    <property type="match status" value="1"/>
</dbReference>
<reference evidence="2 3" key="1">
    <citation type="submission" date="2023-06" db="EMBL/GenBank/DDBJ databases">
        <title>Aquibacillus rhizosphaerae LR5S19.</title>
        <authorList>
            <person name="Sun J.-Q."/>
        </authorList>
    </citation>
    <scope>NUCLEOTIDE SEQUENCE [LARGE SCALE GENOMIC DNA]</scope>
    <source>
        <strain evidence="2 3">LR5S19</strain>
    </source>
</reference>
<dbReference type="Pfam" id="PF00753">
    <property type="entry name" value="Lactamase_B"/>
    <property type="match status" value="1"/>
</dbReference>
<dbReference type="SMART" id="SM00849">
    <property type="entry name" value="Lactamase_B"/>
    <property type="match status" value="1"/>
</dbReference>
<comment type="caution">
    <text evidence="2">The sequence shown here is derived from an EMBL/GenBank/DDBJ whole genome shotgun (WGS) entry which is preliminary data.</text>
</comment>
<dbReference type="SUPFAM" id="SSF56281">
    <property type="entry name" value="Metallo-hydrolase/oxidoreductase"/>
    <property type="match status" value="1"/>
</dbReference>
<dbReference type="InterPro" id="IPR036866">
    <property type="entry name" value="RibonucZ/Hydroxyglut_hydro"/>
</dbReference>
<name>A0ABT7LAQ1_9BACI</name>
<dbReference type="PANTHER" id="PTHR42951:SF14">
    <property type="entry name" value="METALLO-BETA-LACTAMASE SUPERFAMILY PROTEIN"/>
    <property type="match status" value="1"/>
</dbReference>
<sequence length="301" mass="34982">MELRRINQTCFYFHGPVNIGYVHLNSQGMLIDSGIDKATMKKVLRQIKENELPITHLFITHAHADHFGGAHYLQEQHHILTIAPFLEEAIMRYPVLEPTYLFTGNDPLPELRNKFLEANPIRIDRVIEEGQYQIDQFTFKTILLAGHSYYQLAFHIDNVLFAADGYFGEEQLFKHKIPFLTDADLAIKSLYKLKEIQCDGALPGHGEYEENFQITVDKNIKYHHNLLNWLEQKIICYPEGLTHETIVADMCLHFGVQSTQLSQWVLFRTAVTSYIIALIKQEKIISEIEDAKWILRARDKK</sequence>
<dbReference type="PANTHER" id="PTHR42951">
    <property type="entry name" value="METALLO-BETA-LACTAMASE DOMAIN-CONTAINING"/>
    <property type="match status" value="1"/>
</dbReference>
<gene>
    <name evidence="2" type="ORF">QQS35_21150</name>
</gene>
<protein>
    <submittedName>
        <fullName evidence="2">MBL fold metallo-hydrolase</fullName>
    </submittedName>
</protein>
<dbReference type="InterPro" id="IPR001279">
    <property type="entry name" value="Metallo-B-lactamas"/>
</dbReference>